<keyword evidence="10" id="KW-1185">Reference proteome</keyword>
<proteinExistence type="inferred from homology"/>
<feature type="disulfide bond" evidence="5">
    <location>
        <begin position="95"/>
        <end position="99"/>
    </location>
</feature>
<feature type="disulfide bond" evidence="5">
    <location>
        <begin position="120"/>
        <end position="132"/>
    </location>
</feature>
<dbReference type="SMART" id="SM00636">
    <property type="entry name" value="Glyco_18"/>
    <property type="match status" value="1"/>
</dbReference>
<dbReference type="InterPro" id="IPR029070">
    <property type="entry name" value="Chitinase_insertion_sf"/>
</dbReference>
<dbReference type="SUPFAM" id="SSF54556">
    <property type="entry name" value="Chitinase insertion domain"/>
    <property type="match status" value="1"/>
</dbReference>
<dbReference type="PROSITE" id="PS50941">
    <property type="entry name" value="CHIT_BIND_I_2"/>
    <property type="match status" value="2"/>
</dbReference>
<dbReference type="Gene3D" id="3.30.60.10">
    <property type="entry name" value="Endochitinase-like"/>
    <property type="match status" value="2"/>
</dbReference>
<dbReference type="AlphaFoldDB" id="A0A2I1C7W9"/>
<dbReference type="GeneID" id="36538093"/>
<dbReference type="InterPro" id="IPR036861">
    <property type="entry name" value="Endochitinase-like_sf"/>
</dbReference>
<accession>A0A2I1C7W9</accession>
<evidence type="ECO:0000313" key="9">
    <source>
        <dbReference type="EMBL" id="PKX93695.1"/>
    </source>
</evidence>
<organism evidence="9 10">
    <name type="scientific">Aspergillus novofumigatus (strain IBT 16806)</name>
    <dbReference type="NCBI Taxonomy" id="1392255"/>
    <lineage>
        <taxon>Eukaryota</taxon>
        <taxon>Fungi</taxon>
        <taxon>Dikarya</taxon>
        <taxon>Ascomycota</taxon>
        <taxon>Pezizomycotina</taxon>
        <taxon>Eurotiomycetes</taxon>
        <taxon>Eurotiomycetidae</taxon>
        <taxon>Eurotiales</taxon>
        <taxon>Aspergillaceae</taxon>
        <taxon>Aspergillus</taxon>
        <taxon>Aspergillus subgen. Fumigati</taxon>
    </lineage>
</organism>
<evidence type="ECO:0000256" key="5">
    <source>
        <dbReference type="PROSITE-ProRule" id="PRU00261"/>
    </source>
</evidence>
<dbReference type="InterPro" id="IPR011583">
    <property type="entry name" value="Chitinase_II/V-like_cat"/>
</dbReference>
<feature type="signal peptide" evidence="6">
    <location>
        <begin position="1"/>
        <end position="22"/>
    </location>
</feature>
<evidence type="ECO:0000256" key="4">
    <source>
        <dbReference type="ARBA" id="ARBA00023026"/>
    </source>
</evidence>
<dbReference type="GO" id="GO:0008843">
    <property type="term" value="F:endochitinase activity"/>
    <property type="evidence" value="ECO:0007669"/>
    <property type="project" value="UniProtKB-EC"/>
</dbReference>
<dbReference type="GO" id="GO:0008061">
    <property type="term" value="F:chitin binding"/>
    <property type="evidence" value="ECO:0007669"/>
    <property type="project" value="UniProtKB-UniRule"/>
</dbReference>
<dbReference type="CDD" id="cd06922">
    <property type="entry name" value="ChtBD1_GH18_1"/>
    <property type="match status" value="1"/>
</dbReference>
<protein>
    <recommendedName>
        <fullName evidence="2">chitinase</fullName>
        <ecNumber evidence="2">3.2.1.14</ecNumber>
    </recommendedName>
</protein>
<dbReference type="EMBL" id="MSZS01000004">
    <property type="protein sequence ID" value="PKX93695.1"/>
    <property type="molecule type" value="Genomic_DNA"/>
</dbReference>
<dbReference type="RefSeq" id="XP_024682290.1">
    <property type="nucleotide sequence ID" value="XM_024830759.1"/>
</dbReference>
<dbReference type="Pfam" id="PF00704">
    <property type="entry name" value="Glyco_hydro_18"/>
    <property type="match status" value="1"/>
</dbReference>
<feature type="domain" description="Chitin-binding type-1" evidence="7">
    <location>
        <begin position="46"/>
        <end position="101"/>
    </location>
</feature>
<reference evidence="10" key="1">
    <citation type="journal article" date="2018" name="Proc. Natl. Acad. Sci. U.S.A.">
        <title>Linking secondary metabolites to gene clusters through genome sequencing of six diverse Aspergillus species.</title>
        <authorList>
            <person name="Kaerboelling I."/>
            <person name="Vesth T.C."/>
            <person name="Frisvad J.C."/>
            <person name="Nybo J.L."/>
            <person name="Theobald S."/>
            <person name="Kuo A."/>
            <person name="Bowyer P."/>
            <person name="Matsuda Y."/>
            <person name="Mondo S."/>
            <person name="Lyhne E.K."/>
            <person name="Kogle M.E."/>
            <person name="Clum A."/>
            <person name="Lipzen A."/>
            <person name="Salamov A."/>
            <person name="Ngan C.Y."/>
            <person name="Daum C."/>
            <person name="Chiniquy J."/>
            <person name="Barry K."/>
            <person name="LaButti K."/>
            <person name="Haridas S."/>
            <person name="Simmons B.A."/>
            <person name="Magnuson J.K."/>
            <person name="Mortensen U.H."/>
            <person name="Larsen T.O."/>
            <person name="Grigoriev I.V."/>
            <person name="Baker S.E."/>
            <person name="Andersen M.R."/>
        </authorList>
    </citation>
    <scope>NUCLEOTIDE SEQUENCE [LARGE SCALE GENOMIC DNA]</scope>
    <source>
        <strain evidence="10">IBT 16806</strain>
    </source>
</reference>
<keyword evidence="6" id="KW-0732">Signal</keyword>
<comment type="caution">
    <text evidence="9">The sequence shown here is derived from an EMBL/GenBank/DDBJ whole genome shotgun (WGS) entry which is preliminary data.</text>
</comment>
<dbReference type="PROSITE" id="PS51910">
    <property type="entry name" value="GH18_2"/>
    <property type="match status" value="1"/>
</dbReference>
<evidence type="ECO:0000256" key="3">
    <source>
        <dbReference type="ARBA" id="ARBA00022669"/>
    </source>
</evidence>
<dbReference type="InterPro" id="IPR017853">
    <property type="entry name" value="GH"/>
</dbReference>
<dbReference type="SMART" id="SM00270">
    <property type="entry name" value="ChtBD1"/>
    <property type="match status" value="3"/>
</dbReference>
<evidence type="ECO:0000256" key="6">
    <source>
        <dbReference type="SAM" id="SignalP"/>
    </source>
</evidence>
<evidence type="ECO:0000256" key="2">
    <source>
        <dbReference type="ARBA" id="ARBA00012729"/>
    </source>
</evidence>
<dbReference type="Pfam" id="PF00187">
    <property type="entry name" value="Chitin_bind_1"/>
    <property type="match status" value="1"/>
</dbReference>
<dbReference type="SUPFAM" id="SSF57016">
    <property type="entry name" value="Plant lectins/antimicrobial peptides"/>
    <property type="match status" value="1"/>
</dbReference>
<dbReference type="EC" id="3.2.1.14" evidence="2"/>
<feature type="disulfide bond" evidence="5">
    <location>
        <begin position="125"/>
        <end position="139"/>
    </location>
</feature>
<dbReference type="SUPFAM" id="SSF51445">
    <property type="entry name" value="(Trans)glycosidases"/>
    <property type="match status" value="1"/>
</dbReference>
<dbReference type="InterPro" id="IPR001002">
    <property type="entry name" value="Chitin-bd_1"/>
</dbReference>
<keyword evidence="3 5" id="KW-0147">Chitin-binding</keyword>
<dbReference type="InterPro" id="IPR050314">
    <property type="entry name" value="Glycosyl_Hydrlase_18"/>
</dbReference>
<feature type="domain" description="Chitin-binding type-1" evidence="7">
    <location>
        <begin position="102"/>
        <end position="156"/>
    </location>
</feature>
<comment type="similarity">
    <text evidence="1">Belongs to the glycosyl hydrolase 18 family. Chitinase class V subfamily.</text>
</comment>
<dbReference type="PANTHER" id="PTHR11177">
    <property type="entry name" value="CHITINASE"/>
    <property type="match status" value="1"/>
</dbReference>
<keyword evidence="5" id="KW-1015">Disulfide bond</keyword>
<evidence type="ECO:0000259" key="7">
    <source>
        <dbReference type="PROSITE" id="PS50941"/>
    </source>
</evidence>
<feature type="disulfide bond" evidence="5">
    <location>
        <begin position="76"/>
        <end position="90"/>
    </location>
</feature>
<dbReference type="Gene3D" id="3.20.20.80">
    <property type="entry name" value="Glycosidases"/>
    <property type="match status" value="1"/>
</dbReference>
<dbReference type="CDD" id="cd00035">
    <property type="entry name" value="ChtBD1"/>
    <property type="match status" value="1"/>
</dbReference>
<feature type="chain" id="PRO_5014158637" description="chitinase" evidence="6">
    <location>
        <begin position="23"/>
        <end position="1203"/>
    </location>
</feature>
<dbReference type="Gene3D" id="3.10.50.10">
    <property type="match status" value="1"/>
</dbReference>
<dbReference type="VEuPathDB" id="FungiDB:P174DRAFT_484249"/>
<comment type="caution">
    <text evidence="5">Lacks conserved residue(s) required for the propagation of feature annotation.</text>
</comment>
<evidence type="ECO:0000256" key="1">
    <source>
        <dbReference type="ARBA" id="ARBA00008682"/>
    </source>
</evidence>
<evidence type="ECO:0000259" key="8">
    <source>
        <dbReference type="PROSITE" id="PS51910"/>
    </source>
</evidence>
<dbReference type="GO" id="GO:0005975">
    <property type="term" value="P:carbohydrate metabolic process"/>
    <property type="evidence" value="ECO:0007669"/>
    <property type="project" value="InterPro"/>
</dbReference>
<sequence length="1203" mass="133154">MGLLRRVWSLFILAYVLIEVVAQDCSVSNPCATGCCSKYGYCGTGQDHCGPDVCVANCDYEATTQCSANKPCAIGCCSKFGVCGFGPDYCGKESCVSSCERKSECDPGTWGEKYANSTTCPLNVCCSQYGFCGTTQEFCGNKKVTRPSCDDGNSLSRVVGYYEGWATSRPCHAIWPEQIPAGIYTHLNYAFATINPETYEVLAPHPNEVKLMKRLTGLKSNRANLKVNIAIGGWSFNDPGPTASVFSDLAASEDKQRKFFKSLTSFMSTYGGCESRGRPADFANFPKFMANLKSALQGTSTGAEISLTLPTSYWYLQHFDIKELAKHVDYFNYMSYDLHGTWDKGNKWTGEYLDAHTNLTEITAAMDLLWRNRISPDKVVLGLAFYSRAFTVQSTNCRTPGCLFASGSDAGPCSGQTGVLLNSEIDDIRANKSLNPTLDKDAAVQLLTWDNQWASYDDDATFKLKMEFARKTCLGGIMVWAVSHDTNNGTYSRALSGAVPHYKPASFVVVDSSVTPNGLTVYTEEKQRQCKWTNCGQTCTGDYVAVKRSDPGYRGDELMIAGTTCRGGTVHTLCCPKERVPRCGWYTHNNGNCNPTCPRGMFEIGSLTGLLCTRGGGYQAACCESGKDSTELYSTLQWSNFPDCAAGKCPVVQDGKTETLALASSGSGDSCKEKKTWGNCAWYRSVDSPPSGQPSTFCMNSCPADKVRLATYDTDETCSHGIRAFCCDDNYYTTTGRTNPEMQEFANALKSYLVNGVDVDDGYKNLQLLIPVLTVLLKTDENSMNAKETLEAGDWDNWAKSNNYLGLELKFLKPYVLGLKIWYDLGAEFVAQNILCRPGAWSAMAKNQNPAMCLGDPCDEGADPDLCRTEELEGNADDSDLTERSVGVLDKRASPKTYRVWCAVSGTYVSDLKILPRPYPSAGKWKSTDTQFQRARAYQVRADCANPLVDPMIKTGDFFDTEHVLELQLIPLFFEYATGATLASGKVPNFHPIDCTFFLAANINGLYSNILRTSSPLYSSDPFRDSSQPAWRIMAALGTKTNKDNFYLLEKPVNGMKARIMGNKNLVAANKWTTFVHDTTLPGIPLKLIKAAIAVWHYLNDEEVSDSFVEIVSNLRKVFREVDREYNGGTSLFVAAWDEWWHDYMQFQLKRSYDWIHEKISEMREVWEGQPDQNPVKPLVLGSLDQLSGYAFAIVHHDHTIFP</sequence>
<name>A0A2I1C7W9_ASPN1</name>
<gene>
    <name evidence="9" type="ORF">P174DRAFT_484249</name>
</gene>
<dbReference type="InterPro" id="IPR001223">
    <property type="entry name" value="Glyco_hydro18_cat"/>
</dbReference>
<keyword evidence="9" id="KW-0378">Hydrolase</keyword>
<dbReference type="PANTHER" id="PTHR11177:SF402">
    <property type="entry name" value="CHITINASE"/>
    <property type="match status" value="1"/>
</dbReference>
<keyword evidence="4" id="KW-0843">Virulence</keyword>
<feature type="domain" description="GH18" evidence="8">
    <location>
        <begin position="156"/>
        <end position="502"/>
    </location>
</feature>
<dbReference type="InterPro" id="IPR018371">
    <property type="entry name" value="Chitin-binding_1_CS"/>
</dbReference>
<evidence type="ECO:0000313" key="10">
    <source>
        <dbReference type="Proteomes" id="UP000234474"/>
    </source>
</evidence>
<dbReference type="PROSITE" id="PS00026">
    <property type="entry name" value="CHIT_BIND_I_1"/>
    <property type="match status" value="1"/>
</dbReference>
<dbReference type="OrthoDB" id="73875at2759"/>
<dbReference type="STRING" id="1392255.A0A2I1C7W9"/>
<dbReference type="Proteomes" id="UP000234474">
    <property type="component" value="Unassembled WGS sequence"/>
</dbReference>